<dbReference type="Proteomes" id="UP000433883">
    <property type="component" value="Unassembled WGS sequence"/>
</dbReference>
<comment type="similarity">
    <text evidence="1">Belongs to the PP2C family.</text>
</comment>
<keyword evidence="1" id="KW-0464">Manganese</keyword>
<dbReference type="InterPro" id="IPR039123">
    <property type="entry name" value="PPTC7"/>
</dbReference>
<keyword evidence="1" id="KW-0904">Protein phosphatase</keyword>
<dbReference type="PANTHER" id="PTHR12320:SF1">
    <property type="entry name" value="PROTEIN PHOSPHATASE PTC7 HOMOLOG"/>
    <property type="match status" value="1"/>
</dbReference>
<dbReference type="InterPro" id="IPR036457">
    <property type="entry name" value="PPM-type-like_dom_sf"/>
</dbReference>
<dbReference type="Gene3D" id="3.60.40.10">
    <property type="entry name" value="PPM-type phosphatase domain"/>
    <property type="match status" value="1"/>
</dbReference>
<dbReference type="AlphaFoldDB" id="A0A8H3UMQ3"/>
<comment type="cofactor">
    <cofactor evidence="1">
        <name>Mg(2+)</name>
        <dbReference type="ChEBI" id="CHEBI:18420"/>
    </cofactor>
</comment>
<comment type="catalytic activity">
    <reaction evidence="1">
        <text>O-phospho-L-threonyl-[protein] + H2O = L-threonyl-[protein] + phosphate</text>
        <dbReference type="Rhea" id="RHEA:47004"/>
        <dbReference type="Rhea" id="RHEA-COMP:11060"/>
        <dbReference type="Rhea" id="RHEA-COMP:11605"/>
        <dbReference type="ChEBI" id="CHEBI:15377"/>
        <dbReference type="ChEBI" id="CHEBI:30013"/>
        <dbReference type="ChEBI" id="CHEBI:43474"/>
        <dbReference type="ChEBI" id="CHEBI:61977"/>
        <dbReference type="EC" id="3.1.3.16"/>
    </reaction>
</comment>
<dbReference type="Pfam" id="PF13672">
    <property type="entry name" value="PP2C_2"/>
    <property type="match status" value="1"/>
</dbReference>
<dbReference type="SMART" id="SM00332">
    <property type="entry name" value="PP2Cc"/>
    <property type="match status" value="1"/>
</dbReference>
<keyword evidence="1" id="KW-0378">Hydrolase</keyword>
<keyword evidence="5" id="KW-1185">Reference proteome</keyword>
<name>A0A8H3UMQ3_VENIN</name>
<accession>A0A8H3UMQ3</accession>
<dbReference type="PROSITE" id="PS51746">
    <property type="entry name" value="PPM_2"/>
    <property type="match status" value="1"/>
</dbReference>
<comment type="cofactor">
    <cofactor evidence="1">
        <name>Mn(2+)</name>
        <dbReference type="ChEBI" id="CHEBI:29035"/>
    </cofactor>
</comment>
<dbReference type="PANTHER" id="PTHR12320">
    <property type="entry name" value="PROTEIN PHOSPHATASE 2C"/>
    <property type="match status" value="1"/>
</dbReference>
<keyword evidence="1" id="KW-0460">Magnesium</keyword>
<comment type="catalytic activity">
    <reaction evidence="1">
        <text>O-phospho-L-seryl-[protein] + H2O = L-seryl-[protein] + phosphate</text>
        <dbReference type="Rhea" id="RHEA:20629"/>
        <dbReference type="Rhea" id="RHEA-COMP:9863"/>
        <dbReference type="Rhea" id="RHEA-COMP:11604"/>
        <dbReference type="ChEBI" id="CHEBI:15377"/>
        <dbReference type="ChEBI" id="CHEBI:29999"/>
        <dbReference type="ChEBI" id="CHEBI:43474"/>
        <dbReference type="ChEBI" id="CHEBI:83421"/>
        <dbReference type="EC" id="3.1.3.16"/>
    </reaction>
</comment>
<gene>
    <name evidence="3" type="ORF">BLS_008726</name>
    <name evidence="4" type="ORF">EG327_009335</name>
</gene>
<dbReference type="InterPro" id="IPR001932">
    <property type="entry name" value="PPM-type_phosphatase-like_dom"/>
</dbReference>
<dbReference type="EC" id="3.1.3.16" evidence="1"/>
<feature type="domain" description="PPM-type phosphatase" evidence="2">
    <location>
        <begin position="102"/>
        <end position="427"/>
    </location>
</feature>
<dbReference type="Proteomes" id="UP000490939">
    <property type="component" value="Unassembled WGS sequence"/>
</dbReference>
<keyword evidence="1" id="KW-0479">Metal-binding</keyword>
<reference evidence="4 5" key="1">
    <citation type="submission" date="2019-07" db="EMBL/GenBank/DDBJ databases">
        <title>Venturia inaequalis Genome Resource.</title>
        <authorList>
            <person name="Lichtner F.J."/>
        </authorList>
    </citation>
    <scope>NUCLEOTIDE SEQUENCE [LARGE SCALE GENOMIC DNA]</scope>
    <source>
        <strain evidence="3">Bline_iso_100314</strain>
        <strain evidence="4 5">DMI_063113</strain>
    </source>
</reference>
<dbReference type="SMART" id="SM00331">
    <property type="entry name" value="PP2C_SIG"/>
    <property type="match status" value="1"/>
</dbReference>
<dbReference type="SUPFAM" id="SSF81606">
    <property type="entry name" value="PP2C-like"/>
    <property type="match status" value="1"/>
</dbReference>
<evidence type="ECO:0000313" key="4">
    <source>
        <dbReference type="EMBL" id="KAE9972950.1"/>
    </source>
</evidence>
<organism evidence="4 5">
    <name type="scientific">Venturia inaequalis</name>
    <name type="common">Apple scab fungus</name>
    <dbReference type="NCBI Taxonomy" id="5025"/>
    <lineage>
        <taxon>Eukaryota</taxon>
        <taxon>Fungi</taxon>
        <taxon>Dikarya</taxon>
        <taxon>Ascomycota</taxon>
        <taxon>Pezizomycotina</taxon>
        <taxon>Dothideomycetes</taxon>
        <taxon>Pleosporomycetidae</taxon>
        <taxon>Venturiales</taxon>
        <taxon>Venturiaceae</taxon>
        <taxon>Venturia</taxon>
    </lineage>
</organism>
<dbReference type="EMBL" id="WNWR01000611">
    <property type="protein sequence ID" value="KAE9972950.1"/>
    <property type="molecule type" value="Genomic_DNA"/>
</dbReference>
<evidence type="ECO:0000259" key="2">
    <source>
        <dbReference type="PROSITE" id="PS51746"/>
    </source>
</evidence>
<evidence type="ECO:0000256" key="1">
    <source>
        <dbReference type="RuleBase" id="RU366020"/>
    </source>
</evidence>
<evidence type="ECO:0000313" key="5">
    <source>
        <dbReference type="Proteomes" id="UP000490939"/>
    </source>
</evidence>
<dbReference type="GO" id="GO:0004722">
    <property type="term" value="F:protein serine/threonine phosphatase activity"/>
    <property type="evidence" value="ECO:0007669"/>
    <property type="project" value="UniProtKB-EC"/>
</dbReference>
<sequence length="430" mass="46449">MAPARTLRPFQTRHCQSFLRPPNLYTYRYSLGLAKSQEHGSVNRSSASIRTFTSSSTTFSSNPKFSYCISASYSDKKKPLDPSRNIHTHDQTGQTVKDAYLPLNKEQKLARPKSGQDSFFIARINKSEHTALAVVDGVGGWEASGVDPADFAHSLCEYMSSAASTFPSQSETKGSQIPNPQELLKIGTDRVMADKTVHAGGSTACVATISSSGVLEVANLGDSGYAHLTPFRLSSISPPQTHAFNTPFQLSKMPPKMLEQVALFGNKPYAESAADAALTTHKLSHGDVLVFATDGVWDNLSPQDTLQIVSKIMLNTGAWRDPDMGSTAAAGKQHLAEIVREASQKFASSPHRSLAAKTGALNSQGGEMKEVKNLSAILATAITHEAKAASLDRKRDGPFAREVQKYYPQENWTGGKADDICTIVIVVVEN</sequence>
<proteinExistence type="inferred from homology"/>
<dbReference type="GO" id="GO:0046872">
    <property type="term" value="F:metal ion binding"/>
    <property type="evidence" value="ECO:0007669"/>
    <property type="project" value="UniProtKB-UniRule"/>
</dbReference>
<dbReference type="EMBL" id="WNWQ01000756">
    <property type="protein sequence ID" value="KAE9964018.1"/>
    <property type="molecule type" value="Genomic_DNA"/>
</dbReference>
<evidence type="ECO:0000313" key="3">
    <source>
        <dbReference type="EMBL" id="KAE9964018.1"/>
    </source>
</evidence>
<protein>
    <recommendedName>
        <fullName evidence="1">Protein phosphatase</fullName>
        <ecNumber evidence="1">3.1.3.16</ecNumber>
    </recommendedName>
</protein>
<comment type="caution">
    <text evidence="4">The sequence shown here is derived from an EMBL/GenBank/DDBJ whole genome shotgun (WGS) entry which is preliminary data.</text>
</comment>